<evidence type="ECO:0000313" key="3">
    <source>
        <dbReference type="EMBL" id="RFT65508.1"/>
    </source>
</evidence>
<dbReference type="PATRIC" id="fig|1405.8.peg.201"/>
<dbReference type="Proteomes" id="UP000029389">
    <property type="component" value="Unassembled WGS sequence"/>
</dbReference>
<proteinExistence type="predicted"/>
<keyword evidence="5" id="KW-1185">Reference proteome</keyword>
<protein>
    <submittedName>
        <fullName evidence="2">Iron-sulfur cluster biosynthesis family protein</fullName>
    </submittedName>
</protein>
<dbReference type="InterPro" id="IPR035903">
    <property type="entry name" value="HesB-like_dom_sf"/>
</dbReference>
<sequence>MQIQVTVTEAAMKQFEKLEAKYPNRLRFLQYEMGGCGLPLDGVLRVKLIKSSIGYEEMQTNWKPFYINKASLAFVDNHLTIDFFEGFQIKSSSQTYSHNIPLEVEE</sequence>
<dbReference type="EMBL" id="QVOD01000025">
    <property type="protein sequence ID" value="RFT65508.1"/>
    <property type="molecule type" value="Genomic_DNA"/>
</dbReference>
<dbReference type="Proteomes" id="UP000264294">
    <property type="component" value="Unassembled WGS sequence"/>
</dbReference>
<accession>A0A090YTW5</accession>
<name>A0A090YTW5_9BACI</name>
<evidence type="ECO:0000313" key="2">
    <source>
        <dbReference type="EMBL" id="KFN01408.1"/>
    </source>
</evidence>
<reference evidence="3 5" key="2">
    <citation type="submission" date="2018-08" db="EMBL/GenBank/DDBJ databases">
        <title>Bacillus clarus sp. nov. strain PS00077A.</title>
        <authorList>
            <person name="Mendez Acevedo M."/>
            <person name="Carroll L."/>
            <person name="Mukherjee M."/>
            <person name="Wiedmann M."/>
            <person name="Kovac J."/>
        </authorList>
    </citation>
    <scope>NUCLEOTIDE SEQUENCE [LARGE SCALE GENOMIC DNA]</scope>
    <source>
        <strain evidence="3 5">PS00077A</strain>
    </source>
</reference>
<dbReference type="EMBL" id="JMQC01000008">
    <property type="protein sequence ID" value="KFN01408.1"/>
    <property type="molecule type" value="Genomic_DNA"/>
</dbReference>
<evidence type="ECO:0000313" key="4">
    <source>
        <dbReference type="Proteomes" id="UP000029389"/>
    </source>
</evidence>
<organism evidence="2 4">
    <name type="scientific">Bacillus clarus</name>
    <dbReference type="NCBI Taxonomy" id="2338372"/>
    <lineage>
        <taxon>Bacteria</taxon>
        <taxon>Bacillati</taxon>
        <taxon>Bacillota</taxon>
        <taxon>Bacilli</taxon>
        <taxon>Bacillales</taxon>
        <taxon>Bacillaceae</taxon>
        <taxon>Bacillus</taxon>
        <taxon>Bacillus cereus group</taxon>
    </lineage>
</organism>
<dbReference type="Pfam" id="PF01521">
    <property type="entry name" value="Fe-S_biosyn"/>
    <property type="match status" value="1"/>
</dbReference>
<feature type="domain" description="Core" evidence="1">
    <location>
        <begin position="4"/>
        <end position="102"/>
    </location>
</feature>
<evidence type="ECO:0000313" key="5">
    <source>
        <dbReference type="Proteomes" id="UP000264294"/>
    </source>
</evidence>
<reference evidence="2 4" key="1">
    <citation type="submission" date="2014-04" db="EMBL/GenBank/DDBJ databases">
        <authorList>
            <person name="Bishop-Lilly K.A."/>
            <person name="Broomall S.M."/>
            <person name="Chain P.S."/>
            <person name="Chertkov O."/>
            <person name="Coyne S.R."/>
            <person name="Daligault H.E."/>
            <person name="Davenport K.W."/>
            <person name="Erkkila T."/>
            <person name="Frey K.G."/>
            <person name="Gibbons H.S."/>
            <person name="Gu W."/>
            <person name="Jaissle J."/>
            <person name="Johnson S.L."/>
            <person name="Koroleva G.I."/>
            <person name="Ladner J.T."/>
            <person name="Lo C.-C."/>
            <person name="Minogue T.D."/>
            <person name="Munk C."/>
            <person name="Palacios G.F."/>
            <person name="Redden C.L."/>
            <person name="Rosenzweig C.N."/>
            <person name="Scholz M.B."/>
            <person name="Teshima H."/>
            <person name="Xu Y."/>
        </authorList>
    </citation>
    <scope>NUCLEOTIDE SEQUENCE [LARGE SCALE GENOMIC DNA]</scope>
    <source>
        <strain evidence="2 4">BHP</strain>
    </source>
</reference>
<dbReference type="InterPro" id="IPR000361">
    <property type="entry name" value="ATAP_core_dom"/>
</dbReference>
<gene>
    <name evidence="3" type="ORF">D0U04_18640</name>
    <name evidence="2" type="ORF">DJ93_47</name>
</gene>
<dbReference type="SUPFAM" id="SSF89360">
    <property type="entry name" value="HesB-like domain"/>
    <property type="match status" value="1"/>
</dbReference>
<evidence type="ECO:0000259" key="1">
    <source>
        <dbReference type="Pfam" id="PF01521"/>
    </source>
</evidence>
<dbReference type="RefSeq" id="WP_042978780.1">
    <property type="nucleotide sequence ID" value="NZ_JMQC01000008.1"/>
</dbReference>
<dbReference type="Gene3D" id="2.60.300.12">
    <property type="entry name" value="HesB-like domain"/>
    <property type="match status" value="1"/>
</dbReference>
<dbReference type="AlphaFoldDB" id="A0A090YTW5"/>
<comment type="caution">
    <text evidence="2">The sequence shown here is derived from an EMBL/GenBank/DDBJ whole genome shotgun (WGS) entry which is preliminary data.</text>
</comment>